<proteinExistence type="predicted"/>
<accession>A0A7S2M5M5</accession>
<name>A0A7S2M5M5_9DINO</name>
<gene>
    <name evidence="1" type="ORF">BRAN1462_LOCUS47596</name>
</gene>
<sequence>MASGEVVIPPPMRHPQSFAVAPRLSPDGEHGLVFGNLHRLHPDTSKMGFLSRDGRVFRKETYDGRLSIITEDQVRKCGCMKYAVKFTSGELSSADGVGFILSSRLPPTKNIQKIVSIFMNRAGRICVRANSTVTRFGVEVRPVQVSDWVSVTIDLDKQLAHFAVHPADGSPVSAAGFDFGAALACLRASDPDLRIGSCGYFACVVKNKGVALKLGS</sequence>
<organism evidence="1">
    <name type="scientific">Zooxanthella nutricula</name>
    <dbReference type="NCBI Taxonomy" id="1333877"/>
    <lineage>
        <taxon>Eukaryota</taxon>
        <taxon>Sar</taxon>
        <taxon>Alveolata</taxon>
        <taxon>Dinophyceae</taxon>
        <taxon>Peridiniales</taxon>
        <taxon>Peridiniales incertae sedis</taxon>
        <taxon>Zooxanthella</taxon>
    </lineage>
</organism>
<evidence type="ECO:0000313" key="1">
    <source>
        <dbReference type="EMBL" id="CAD9625814.1"/>
    </source>
</evidence>
<reference evidence="1" key="1">
    <citation type="submission" date="2021-01" db="EMBL/GenBank/DDBJ databases">
        <authorList>
            <person name="Corre E."/>
            <person name="Pelletier E."/>
            <person name="Niang G."/>
            <person name="Scheremetjew M."/>
            <person name="Finn R."/>
            <person name="Kale V."/>
            <person name="Holt S."/>
            <person name="Cochrane G."/>
            <person name="Meng A."/>
            <person name="Brown T."/>
            <person name="Cohen L."/>
        </authorList>
    </citation>
    <scope>NUCLEOTIDE SEQUENCE</scope>
    <source>
        <strain evidence="1">RCC3387</strain>
    </source>
</reference>
<protein>
    <submittedName>
        <fullName evidence="1">Uncharacterized protein</fullName>
    </submittedName>
</protein>
<dbReference type="AlphaFoldDB" id="A0A7S2M5M5"/>
<dbReference type="EMBL" id="HBGW01074745">
    <property type="protein sequence ID" value="CAD9625814.1"/>
    <property type="molecule type" value="Transcribed_RNA"/>
</dbReference>